<dbReference type="InterPro" id="IPR008979">
    <property type="entry name" value="Galactose-bd-like_sf"/>
</dbReference>
<reference evidence="9" key="2">
    <citation type="submission" date="2023-04" db="EMBL/GenBank/DDBJ databases">
        <authorList>
            <person name="Beletskiy A.V."/>
            <person name="Mardanov A.V."/>
            <person name="Ravin N.V."/>
        </authorList>
    </citation>
    <scope>NUCLEOTIDE SEQUENCE</scope>
    <source>
        <strain evidence="9">GKL-02</strain>
    </source>
</reference>
<keyword evidence="2 9" id="KW-0378">Hydrolase</keyword>
<keyword evidence="5" id="KW-0732">Signal</keyword>
<dbReference type="SUPFAM" id="SSF51445">
    <property type="entry name" value="(Trans)glycosidases"/>
    <property type="match status" value="1"/>
</dbReference>
<dbReference type="Pfam" id="PF02836">
    <property type="entry name" value="Glyco_hydro_2_C"/>
    <property type="match status" value="1"/>
</dbReference>
<comment type="similarity">
    <text evidence="1">Belongs to the glycosyl hydrolase 2 family.</text>
</comment>
<sequence>MKRLVWAVMMVWLLFLQGCSVMPSSQPDVVSKTGSLAGQWEFLPSGSEAMPAAKAVWQTINVPGNWYTQGYDHHGVAWYRLKFNANTSPETVSTLHFDGVDYFAAVWLNGQKLGSHEGYFQAFAFDVSQYLKAGENSLLVRVNSPQEKAEDYSLRKRLIKGIFAHHDTRPGGAWSDRGQEQNTGGIWGEVRLQQSQQVQLAPQRVQVQPVQGLEQWQVLVDLDVLGELPQGSQLQWTLEEKPLPNPPLIREGSKKTFSGTLRSSPDKGRLGGVFFPIAHPKLWNPHGYGDPNLHTLTVSAVHDGKILDSFERTIGFRKIRRSPQEIWSINDQRIQLKGTNYIANQWLSEMSAADFRRDIQLMLDANINTVRVHAHVTAPEFYRLCDEMGLMVWQDFPLQWGYQDTPEFHQQAVSQVGDMIRQFGQYTSIIQWTLHNEPPWDADWMKWKYKDYNPQQNKVLDNKLHHAALALEKTRPISMISSTKEHPWLGWYSGHWLDYAKPTKPATIAEFGAQALPDKTTLRKILGHEAELPTTDVTWEEWAFHNFQRKETLEIAKVPQGKTLDEFINNTQQYQARLNQLAAESYRRQAYRPVGALFQFMLVEDWPSMNWGMVDFWRKPKPGYYALQRAYQPILPSLAWSKVDYAVGETITFGAWALNDSTANYSNARYDIKLLRGKQTLDTQTWAFNLTADMHQHLRDYTAPALDAGEYRLEAAIHDAQGKLLSSNEYRFTVQPQQ</sequence>
<dbReference type="InterPro" id="IPR013783">
    <property type="entry name" value="Ig-like_fold"/>
</dbReference>
<evidence type="ECO:0000256" key="5">
    <source>
        <dbReference type="SAM" id="SignalP"/>
    </source>
</evidence>
<dbReference type="SUPFAM" id="SSF49785">
    <property type="entry name" value="Galactose-binding domain-like"/>
    <property type="match status" value="1"/>
</dbReference>
<protein>
    <submittedName>
        <fullName evidence="9">Glycoside hydrolase family 2 TIM barrel-domain containing protein</fullName>
    </submittedName>
</protein>
<dbReference type="InterPro" id="IPR054593">
    <property type="entry name" value="Beta-mannosidase-like_N2"/>
</dbReference>
<dbReference type="InterPro" id="IPR006103">
    <property type="entry name" value="Glyco_hydro_2_cat"/>
</dbReference>
<evidence type="ECO:0000256" key="1">
    <source>
        <dbReference type="ARBA" id="ARBA00007401"/>
    </source>
</evidence>
<reference evidence="9" key="1">
    <citation type="journal article" date="2023" name="Int. J. Mol. Sci.">
        <title>Metagenomics Revealed a New Genus 'Candidatus Thiocaldithrix dubininis' gen. nov., sp. nov. and a New Species 'Candidatus Thiothrix putei' sp. nov. in the Family Thiotrichaceae, Some Members of Which Have Traits of Both Na+- and H+-Motive Energetics.</title>
        <authorList>
            <person name="Ravin N.V."/>
            <person name="Muntyan M.S."/>
            <person name="Smolyakov D.D."/>
            <person name="Rudenko T.S."/>
            <person name="Beletsky A.V."/>
            <person name="Mardanov A.V."/>
            <person name="Grabovich M.Y."/>
        </authorList>
    </citation>
    <scope>NUCLEOTIDE SEQUENCE</scope>
    <source>
        <strain evidence="9">GKL-02</strain>
    </source>
</reference>
<gene>
    <name evidence="9" type="ORF">QJT81_17530</name>
</gene>
<dbReference type="Proteomes" id="UP001301326">
    <property type="component" value="Chromosome"/>
</dbReference>
<proteinExistence type="inferred from homology"/>
<dbReference type="EMBL" id="CP124756">
    <property type="protein sequence ID" value="WGZ93579.1"/>
    <property type="molecule type" value="Genomic_DNA"/>
</dbReference>
<evidence type="ECO:0000259" key="7">
    <source>
        <dbReference type="Pfam" id="PF02836"/>
    </source>
</evidence>
<dbReference type="AlphaFoldDB" id="A0AA95HEG3"/>
<dbReference type="GO" id="GO:0004553">
    <property type="term" value="F:hydrolase activity, hydrolyzing O-glycosyl compounds"/>
    <property type="evidence" value="ECO:0007669"/>
    <property type="project" value="InterPro"/>
</dbReference>
<evidence type="ECO:0000256" key="4">
    <source>
        <dbReference type="SAM" id="MobiDB-lite"/>
    </source>
</evidence>
<dbReference type="Gene3D" id="2.60.40.10">
    <property type="entry name" value="Immunoglobulins"/>
    <property type="match status" value="1"/>
</dbReference>
<dbReference type="GO" id="GO:0005975">
    <property type="term" value="P:carbohydrate metabolic process"/>
    <property type="evidence" value="ECO:0007669"/>
    <property type="project" value="InterPro"/>
</dbReference>
<name>A0AA95HEG3_9GAMM</name>
<evidence type="ECO:0000256" key="3">
    <source>
        <dbReference type="ARBA" id="ARBA00023295"/>
    </source>
</evidence>
<feature type="domain" description="Glycoside hydrolase family 2 catalytic" evidence="7">
    <location>
        <begin position="328"/>
        <end position="517"/>
    </location>
</feature>
<dbReference type="PANTHER" id="PTHR42732">
    <property type="entry name" value="BETA-GALACTOSIDASE"/>
    <property type="match status" value="1"/>
</dbReference>
<evidence type="ECO:0000256" key="2">
    <source>
        <dbReference type="ARBA" id="ARBA00022801"/>
    </source>
</evidence>
<dbReference type="InterPro" id="IPR006102">
    <property type="entry name" value="Ig-like_GH2"/>
</dbReference>
<dbReference type="InterPro" id="IPR017853">
    <property type="entry name" value="GH"/>
</dbReference>
<feature type="region of interest" description="Disordered" evidence="4">
    <location>
        <begin position="241"/>
        <end position="263"/>
    </location>
</feature>
<dbReference type="SUPFAM" id="SSF49303">
    <property type="entry name" value="beta-Galactosidase/glucuronidase domain"/>
    <property type="match status" value="1"/>
</dbReference>
<evidence type="ECO:0000313" key="9">
    <source>
        <dbReference type="EMBL" id="WGZ93579.1"/>
    </source>
</evidence>
<feature type="domain" description="Glycoside hydrolase family 2 immunoglobulin-like beta-sandwich" evidence="6">
    <location>
        <begin position="270"/>
        <end position="317"/>
    </location>
</feature>
<dbReference type="Pfam" id="PF22666">
    <property type="entry name" value="Glyco_hydro_2_N2"/>
    <property type="match status" value="1"/>
</dbReference>
<feature type="chain" id="PRO_5041642708" evidence="5">
    <location>
        <begin position="22"/>
        <end position="738"/>
    </location>
</feature>
<organism evidence="9">
    <name type="scientific">Candidatus Thiothrix putei</name>
    <dbReference type="NCBI Taxonomy" id="3080811"/>
    <lineage>
        <taxon>Bacteria</taxon>
        <taxon>Pseudomonadati</taxon>
        <taxon>Pseudomonadota</taxon>
        <taxon>Gammaproteobacteria</taxon>
        <taxon>Thiotrichales</taxon>
        <taxon>Thiotrichaceae</taxon>
        <taxon>Thiothrix</taxon>
    </lineage>
</organism>
<evidence type="ECO:0000259" key="6">
    <source>
        <dbReference type="Pfam" id="PF00703"/>
    </source>
</evidence>
<dbReference type="InterPro" id="IPR051913">
    <property type="entry name" value="GH2_Domain-Containing"/>
</dbReference>
<feature type="domain" description="Beta-mannosidase-like galactose-binding" evidence="8">
    <location>
        <begin position="77"/>
        <end position="157"/>
    </location>
</feature>
<evidence type="ECO:0000259" key="8">
    <source>
        <dbReference type="Pfam" id="PF22666"/>
    </source>
</evidence>
<feature type="signal peptide" evidence="5">
    <location>
        <begin position="1"/>
        <end position="21"/>
    </location>
</feature>
<dbReference type="Pfam" id="PF00703">
    <property type="entry name" value="Glyco_hydro_2"/>
    <property type="match status" value="1"/>
</dbReference>
<keyword evidence="3" id="KW-0326">Glycosidase</keyword>
<accession>A0AA95HEG3</accession>
<dbReference type="PANTHER" id="PTHR42732:SF1">
    <property type="entry name" value="BETA-MANNOSIDASE"/>
    <property type="match status" value="1"/>
</dbReference>
<dbReference type="PROSITE" id="PS51257">
    <property type="entry name" value="PROKAR_LIPOPROTEIN"/>
    <property type="match status" value="1"/>
</dbReference>
<dbReference type="InterPro" id="IPR036156">
    <property type="entry name" value="Beta-gal/glucu_dom_sf"/>
</dbReference>
<dbReference type="Gene3D" id="2.60.120.260">
    <property type="entry name" value="Galactose-binding domain-like"/>
    <property type="match status" value="1"/>
</dbReference>
<dbReference type="KEGG" id="tput:QJT81_17530"/>
<dbReference type="Gene3D" id="3.20.20.80">
    <property type="entry name" value="Glycosidases"/>
    <property type="match status" value="1"/>
</dbReference>